<gene>
    <name evidence="7" type="ORF">CLODIP_2_CD07176</name>
</gene>
<dbReference type="GO" id="GO:0016020">
    <property type="term" value="C:membrane"/>
    <property type="evidence" value="ECO:0007669"/>
    <property type="project" value="UniProtKB-SubCell"/>
</dbReference>
<dbReference type="EMBL" id="CADEPI010000329">
    <property type="protein sequence ID" value="CAB3383902.1"/>
    <property type="molecule type" value="Genomic_DNA"/>
</dbReference>
<evidence type="ECO:0000313" key="7">
    <source>
        <dbReference type="EMBL" id="CAB3383902.1"/>
    </source>
</evidence>
<evidence type="ECO:0000256" key="6">
    <source>
        <dbReference type="SAM" id="Phobius"/>
    </source>
</evidence>
<dbReference type="AlphaFoldDB" id="A0A8S1DTQ6"/>
<proteinExistence type="inferred from homology"/>
<evidence type="ECO:0000256" key="3">
    <source>
        <dbReference type="ARBA" id="ARBA00022692"/>
    </source>
</evidence>
<dbReference type="OrthoDB" id="6432214at2759"/>
<keyword evidence="8" id="KW-1185">Reference proteome</keyword>
<organism evidence="7 8">
    <name type="scientific">Cloeon dipterum</name>
    <dbReference type="NCBI Taxonomy" id="197152"/>
    <lineage>
        <taxon>Eukaryota</taxon>
        <taxon>Metazoa</taxon>
        <taxon>Ecdysozoa</taxon>
        <taxon>Arthropoda</taxon>
        <taxon>Hexapoda</taxon>
        <taxon>Insecta</taxon>
        <taxon>Pterygota</taxon>
        <taxon>Palaeoptera</taxon>
        <taxon>Ephemeroptera</taxon>
        <taxon>Pisciforma</taxon>
        <taxon>Baetidae</taxon>
        <taxon>Cloeon</taxon>
    </lineage>
</organism>
<dbReference type="InterPro" id="IPR026748">
    <property type="entry name" value="Clarin"/>
</dbReference>
<feature type="transmembrane region" description="Helical" evidence="6">
    <location>
        <begin position="185"/>
        <end position="208"/>
    </location>
</feature>
<feature type="transmembrane region" description="Helical" evidence="6">
    <location>
        <begin position="240"/>
        <end position="261"/>
    </location>
</feature>
<dbReference type="PANTHER" id="PTHR31548">
    <property type="entry name" value="CLARIN"/>
    <property type="match status" value="1"/>
</dbReference>
<evidence type="ECO:0000256" key="4">
    <source>
        <dbReference type="ARBA" id="ARBA00022989"/>
    </source>
</evidence>
<comment type="caution">
    <text evidence="7">The sequence shown here is derived from an EMBL/GenBank/DDBJ whole genome shotgun (WGS) entry which is preliminary data.</text>
</comment>
<keyword evidence="5 6" id="KW-0472">Membrane</keyword>
<comment type="similarity">
    <text evidence="2">Belongs to the clarin family.</text>
</comment>
<keyword evidence="3 6" id="KW-0812">Transmembrane</keyword>
<comment type="subcellular location">
    <subcellularLocation>
        <location evidence="1">Membrane</location>
        <topology evidence="1">Multi-pass membrane protein</topology>
    </subcellularLocation>
</comment>
<feature type="transmembrane region" description="Helical" evidence="6">
    <location>
        <begin position="7"/>
        <end position="27"/>
    </location>
</feature>
<sequence length="288" mass="30759">MAITHRAYVIITFPLCCVSIALLATSLSTQNWLESKGVYENTGLPPIEFNYGLFTGTLTRTYQLEDKDYELHMTCLADLGICALSCLNTQESRDKEVRDLYNAGGNVETLADCEAISRASAVASRVGPMPLALADAKATGPDPSFVNMGVWGSTIAFIALALLMATMGAVFAVINAANTPVEPIFGILGLFIWNAGAAFSIGLALILWGCHFGVDLTSNAAIAESITGTLSTNGLASIGYSFWILIGADIMHLVNIGLLLVRRHMVLHAPPPPTIELKEDNDGAIFLY</sequence>
<keyword evidence="4 6" id="KW-1133">Transmembrane helix</keyword>
<evidence type="ECO:0000256" key="5">
    <source>
        <dbReference type="ARBA" id="ARBA00023136"/>
    </source>
</evidence>
<protein>
    <submittedName>
        <fullName evidence="7">Uncharacterized protein</fullName>
    </submittedName>
</protein>
<dbReference type="GO" id="GO:0007605">
    <property type="term" value="P:sensory perception of sound"/>
    <property type="evidence" value="ECO:0007669"/>
    <property type="project" value="UniProtKB-ARBA"/>
</dbReference>
<dbReference type="Proteomes" id="UP000494165">
    <property type="component" value="Unassembled WGS sequence"/>
</dbReference>
<name>A0A8S1DTQ6_9INSE</name>
<dbReference type="PANTHER" id="PTHR31548:SF6">
    <property type="entry name" value="AGAP002756-PA"/>
    <property type="match status" value="1"/>
</dbReference>
<evidence type="ECO:0000313" key="8">
    <source>
        <dbReference type="Proteomes" id="UP000494165"/>
    </source>
</evidence>
<accession>A0A8S1DTQ6</accession>
<evidence type="ECO:0000256" key="1">
    <source>
        <dbReference type="ARBA" id="ARBA00004141"/>
    </source>
</evidence>
<reference evidence="7 8" key="1">
    <citation type="submission" date="2020-04" db="EMBL/GenBank/DDBJ databases">
        <authorList>
            <person name="Alioto T."/>
            <person name="Alioto T."/>
            <person name="Gomez Garrido J."/>
        </authorList>
    </citation>
    <scope>NUCLEOTIDE SEQUENCE [LARGE SCALE GENOMIC DNA]</scope>
</reference>
<evidence type="ECO:0000256" key="2">
    <source>
        <dbReference type="ARBA" id="ARBA00005787"/>
    </source>
</evidence>
<feature type="transmembrane region" description="Helical" evidence="6">
    <location>
        <begin position="150"/>
        <end position="173"/>
    </location>
</feature>